<evidence type="ECO:0000256" key="11">
    <source>
        <dbReference type="ARBA" id="ARBA00041912"/>
    </source>
</evidence>
<keyword evidence="3" id="KW-0202">Cytokine</keyword>
<sequence>MPHSTSGPGDSTSTTHSSDLLSPLPKPSFLNIPAVAVPYSNQSSSRSQARNRASLPGPDIVADLLGKTDVDDFMQKHLGDRNSMIATYNSSSKHRLQYYDEPFQQRGNGHGGIRERVQRESPVVAELRTNVIIKDEFTLVTDLSYHLAARYSRPDSCVMVKVDHSACLALGGTFDPCYMLTITTVPSQMGPTTNKRNAALIQSFMADILSVAPERGIIKFEAIPEDNYAINGTTILGEIERQEKQQSSDAPNSVRRAISNGRKNIPSFKKSLPKLNTDSKPTGPQSTESRSAHPDMESSTSTANRRKSTPNPTAAADAMNGVFELPAIELDRKPPSTAHSQAASAGSNGLRMNGVSDADLTPQVSRSSSSDRPKTISGGIASVPAKTKPPVNGAPTSQSRYSAQQLSRGNRPPSFLKVDPTKRSSRPNSANKSGSPDEVKSKPRESYVDGVMAAAATKGKRASVSRSTLDFDVKKEPTANTAKRRSTITATPKMPTPPPVPDTTDSKSTRSMKKRKSFMSAFRRSTAAAS</sequence>
<evidence type="ECO:0000256" key="1">
    <source>
        <dbReference type="ARBA" id="ARBA00004613"/>
    </source>
</evidence>
<dbReference type="HOGENOM" id="CLU_513891_0_0_1"/>
<accession>N1PV68</accession>
<dbReference type="EC" id="5.3.2.1" evidence="9"/>
<dbReference type="Gene3D" id="3.30.429.10">
    <property type="entry name" value="Macrophage Migration Inhibitory Factor"/>
    <property type="match status" value="1"/>
</dbReference>
<comment type="catalytic activity">
    <reaction evidence="6">
        <text>3-phenylpyruvate = enol-phenylpyruvate</text>
        <dbReference type="Rhea" id="RHEA:17097"/>
        <dbReference type="ChEBI" id="CHEBI:16815"/>
        <dbReference type="ChEBI" id="CHEBI:18005"/>
        <dbReference type="EC" id="5.3.2.1"/>
    </reaction>
</comment>
<evidence type="ECO:0000256" key="6">
    <source>
        <dbReference type="ARBA" id="ARBA00036735"/>
    </source>
</evidence>
<dbReference type="eggNOG" id="ENOG502S2ZV">
    <property type="taxonomic scope" value="Eukaryota"/>
</dbReference>
<evidence type="ECO:0000256" key="10">
    <source>
        <dbReference type="ARBA" id="ARBA00041631"/>
    </source>
</evidence>
<dbReference type="OrthoDB" id="255819at2759"/>
<keyword evidence="15" id="KW-1185">Reference proteome</keyword>
<evidence type="ECO:0000256" key="9">
    <source>
        <dbReference type="ARBA" id="ARBA00039086"/>
    </source>
</evidence>
<feature type="region of interest" description="Disordered" evidence="13">
    <location>
        <begin position="333"/>
        <end position="446"/>
    </location>
</feature>
<feature type="compositionally biased region" description="Polar residues" evidence="13">
    <location>
        <begin position="394"/>
        <end position="408"/>
    </location>
</feature>
<keyword evidence="4" id="KW-0964">Secreted</keyword>
<protein>
    <recommendedName>
        <fullName evidence="12">L-dopachrome isomerase</fullName>
        <ecNumber evidence="9">5.3.2.1</ecNumber>
        <ecNumber evidence="8">5.3.3.12</ecNumber>
    </recommendedName>
    <alternativeName>
        <fullName evidence="10">L-dopachrome tautomerase</fullName>
    </alternativeName>
    <alternativeName>
        <fullName evidence="11">Phenylpyruvate tautomerase</fullName>
    </alternativeName>
</protein>
<reference evidence="14 15" key="2">
    <citation type="journal article" date="2012" name="PLoS Pathog.">
        <title>Diverse lifestyles and strategies of plant pathogenesis encoded in the genomes of eighteen Dothideomycetes fungi.</title>
        <authorList>
            <person name="Ohm R.A."/>
            <person name="Feau N."/>
            <person name="Henrissat B."/>
            <person name="Schoch C.L."/>
            <person name="Horwitz B.A."/>
            <person name="Barry K.W."/>
            <person name="Condon B.J."/>
            <person name="Copeland A.C."/>
            <person name="Dhillon B."/>
            <person name="Glaser F."/>
            <person name="Hesse C.N."/>
            <person name="Kosti I."/>
            <person name="LaButti K."/>
            <person name="Lindquist E.A."/>
            <person name="Lucas S."/>
            <person name="Salamov A.A."/>
            <person name="Bradshaw R.E."/>
            <person name="Ciuffetti L."/>
            <person name="Hamelin R.C."/>
            <person name="Kema G.H.J."/>
            <person name="Lawrence C."/>
            <person name="Scott J.A."/>
            <person name="Spatafora J.W."/>
            <person name="Turgeon B.G."/>
            <person name="de Wit P.J.G.M."/>
            <person name="Zhong S."/>
            <person name="Goodwin S.B."/>
            <person name="Grigoriev I.V."/>
        </authorList>
    </citation>
    <scope>NUCLEOTIDE SEQUENCE [LARGE SCALE GENOMIC DNA]</scope>
    <source>
        <strain evidence="15">NZE10 / CBS 128990</strain>
    </source>
</reference>
<feature type="region of interest" description="Disordered" evidence="13">
    <location>
        <begin position="241"/>
        <end position="316"/>
    </location>
</feature>
<organism evidence="14 15">
    <name type="scientific">Dothistroma septosporum (strain NZE10 / CBS 128990)</name>
    <name type="common">Red band needle blight fungus</name>
    <name type="synonym">Mycosphaerella pini</name>
    <dbReference type="NCBI Taxonomy" id="675120"/>
    <lineage>
        <taxon>Eukaryota</taxon>
        <taxon>Fungi</taxon>
        <taxon>Dikarya</taxon>
        <taxon>Ascomycota</taxon>
        <taxon>Pezizomycotina</taxon>
        <taxon>Dothideomycetes</taxon>
        <taxon>Dothideomycetidae</taxon>
        <taxon>Mycosphaerellales</taxon>
        <taxon>Mycosphaerellaceae</taxon>
        <taxon>Dothistroma</taxon>
    </lineage>
</organism>
<evidence type="ECO:0000256" key="2">
    <source>
        <dbReference type="ARBA" id="ARBA00005851"/>
    </source>
</evidence>
<dbReference type="InterPro" id="IPR014347">
    <property type="entry name" value="Tautomerase/MIF_sf"/>
</dbReference>
<feature type="compositionally biased region" description="Polar residues" evidence="13">
    <location>
        <begin position="337"/>
        <end position="347"/>
    </location>
</feature>
<dbReference type="EC" id="5.3.3.12" evidence="8"/>
<comment type="similarity">
    <text evidence="2">Belongs to the MIF family.</text>
</comment>
<dbReference type="EMBL" id="KB446536">
    <property type="protein sequence ID" value="EME47371.1"/>
    <property type="molecule type" value="Genomic_DNA"/>
</dbReference>
<gene>
    <name evidence="14" type="ORF">DOTSEDRAFT_50786</name>
</gene>
<dbReference type="InterPro" id="IPR001398">
    <property type="entry name" value="Macrophage_inhib_fac"/>
</dbReference>
<keyword evidence="5" id="KW-0413">Isomerase</keyword>
<dbReference type="STRING" id="675120.N1PV68"/>
<feature type="compositionally biased region" description="Polar residues" evidence="13">
    <location>
        <begin position="274"/>
        <end position="289"/>
    </location>
</feature>
<dbReference type="PANTHER" id="PTHR11954">
    <property type="entry name" value="D-DOPACHROME DECARBOXYLASE"/>
    <property type="match status" value="1"/>
</dbReference>
<reference evidence="15" key="1">
    <citation type="journal article" date="2012" name="PLoS Genet.">
        <title>The genomes of the fungal plant pathogens Cladosporium fulvum and Dothistroma septosporum reveal adaptation to different hosts and lifestyles but also signatures of common ancestry.</title>
        <authorList>
            <person name="de Wit P.J.G.M."/>
            <person name="van der Burgt A."/>
            <person name="Oekmen B."/>
            <person name="Stergiopoulos I."/>
            <person name="Abd-Elsalam K.A."/>
            <person name="Aerts A.L."/>
            <person name="Bahkali A.H."/>
            <person name="Beenen H.G."/>
            <person name="Chettri P."/>
            <person name="Cox M.P."/>
            <person name="Datema E."/>
            <person name="de Vries R.P."/>
            <person name="Dhillon B."/>
            <person name="Ganley A.R."/>
            <person name="Griffiths S.A."/>
            <person name="Guo Y."/>
            <person name="Hamelin R.C."/>
            <person name="Henrissat B."/>
            <person name="Kabir M.S."/>
            <person name="Jashni M.K."/>
            <person name="Kema G."/>
            <person name="Klaubauf S."/>
            <person name="Lapidus A."/>
            <person name="Levasseur A."/>
            <person name="Lindquist E."/>
            <person name="Mehrabi R."/>
            <person name="Ohm R.A."/>
            <person name="Owen T.J."/>
            <person name="Salamov A."/>
            <person name="Schwelm A."/>
            <person name="Schijlen E."/>
            <person name="Sun H."/>
            <person name="van den Burg H.A."/>
            <person name="van Ham R.C.H.J."/>
            <person name="Zhang S."/>
            <person name="Goodwin S.B."/>
            <person name="Grigoriev I.V."/>
            <person name="Collemare J."/>
            <person name="Bradshaw R.E."/>
        </authorList>
    </citation>
    <scope>NUCLEOTIDE SEQUENCE [LARGE SCALE GENOMIC DNA]</scope>
    <source>
        <strain evidence="15">NZE10 / CBS 128990</strain>
    </source>
</reference>
<dbReference type="Proteomes" id="UP000016933">
    <property type="component" value="Unassembled WGS sequence"/>
</dbReference>
<evidence type="ECO:0000256" key="4">
    <source>
        <dbReference type="ARBA" id="ARBA00022525"/>
    </source>
</evidence>
<comment type="subcellular location">
    <subcellularLocation>
        <location evidence="1">Secreted</location>
    </subcellularLocation>
</comment>
<evidence type="ECO:0000256" key="12">
    <source>
        <dbReference type="ARBA" id="ARBA00042730"/>
    </source>
</evidence>
<dbReference type="AlphaFoldDB" id="N1PV68"/>
<feature type="region of interest" description="Disordered" evidence="13">
    <location>
        <begin position="475"/>
        <end position="530"/>
    </location>
</feature>
<evidence type="ECO:0000256" key="8">
    <source>
        <dbReference type="ARBA" id="ARBA00038932"/>
    </source>
</evidence>
<dbReference type="GO" id="GO:0005576">
    <property type="term" value="C:extracellular region"/>
    <property type="evidence" value="ECO:0007669"/>
    <property type="project" value="UniProtKB-SubCell"/>
</dbReference>
<dbReference type="GO" id="GO:0004167">
    <property type="term" value="F:dopachrome isomerase activity"/>
    <property type="evidence" value="ECO:0007669"/>
    <property type="project" value="UniProtKB-EC"/>
</dbReference>
<evidence type="ECO:0000256" key="7">
    <source>
        <dbReference type="ARBA" id="ARBA00036823"/>
    </source>
</evidence>
<name>N1PV68_DOTSN</name>
<evidence type="ECO:0000313" key="15">
    <source>
        <dbReference type="Proteomes" id="UP000016933"/>
    </source>
</evidence>
<evidence type="ECO:0000256" key="13">
    <source>
        <dbReference type="SAM" id="MobiDB-lite"/>
    </source>
</evidence>
<dbReference type="OMA" id="CYMLTIT"/>
<comment type="catalytic activity">
    <reaction evidence="7">
        <text>L-dopachrome = 5,6-dihydroxyindole-2-carboxylate</text>
        <dbReference type="Rhea" id="RHEA:13041"/>
        <dbReference type="ChEBI" id="CHEBI:16875"/>
        <dbReference type="ChEBI" id="CHEBI:57509"/>
        <dbReference type="EC" id="5.3.3.12"/>
    </reaction>
</comment>
<evidence type="ECO:0000256" key="5">
    <source>
        <dbReference type="ARBA" id="ARBA00023235"/>
    </source>
</evidence>
<evidence type="ECO:0000256" key="3">
    <source>
        <dbReference type="ARBA" id="ARBA00022514"/>
    </source>
</evidence>
<dbReference type="GO" id="GO:0050178">
    <property type="term" value="F:phenylpyruvate tautomerase activity"/>
    <property type="evidence" value="ECO:0007669"/>
    <property type="project" value="UniProtKB-EC"/>
</dbReference>
<dbReference type="PANTHER" id="PTHR11954:SF6">
    <property type="entry name" value="MACROPHAGE MIGRATION INHIBITORY FACTOR"/>
    <property type="match status" value="1"/>
</dbReference>
<feature type="region of interest" description="Disordered" evidence="13">
    <location>
        <begin position="1"/>
        <end position="25"/>
    </location>
</feature>
<dbReference type="Pfam" id="PF01187">
    <property type="entry name" value="MIF"/>
    <property type="match status" value="1"/>
</dbReference>
<feature type="compositionally biased region" description="Basic and acidic residues" evidence="13">
    <location>
        <begin position="435"/>
        <end position="446"/>
    </location>
</feature>
<dbReference type="SUPFAM" id="SSF55331">
    <property type="entry name" value="Tautomerase/MIF"/>
    <property type="match status" value="1"/>
</dbReference>
<evidence type="ECO:0000313" key="14">
    <source>
        <dbReference type="EMBL" id="EME47371.1"/>
    </source>
</evidence>
<proteinExistence type="inferred from homology"/>